<accession>A0A644XEG2</accession>
<dbReference type="PROSITE" id="PS50109">
    <property type="entry name" value="HIS_KIN"/>
    <property type="match status" value="1"/>
</dbReference>
<feature type="transmembrane region" description="Helical" evidence="13">
    <location>
        <begin position="95"/>
        <end position="112"/>
    </location>
</feature>
<gene>
    <name evidence="15" type="primary">kdpD_14</name>
    <name evidence="15" type="ORF">SDC9_60980</name>
</gene>
<dbReference type="Pfam" id="PF00512">
    <property type="entry name" value="HisKA"/>
    <property type="match status" value="1"/>
</dbReference>
<keyword evidence="9" id="KW-0067">ATP-binding</keyword>
<dbReference type="InterPro" id="IPR003594">
    <property type="entry name" value="HATPase_dom"/>
</dbReference>
<evidence type="ECO:0000256" key="9">
    <source>
        <dbReference type="ARBA" id="ARBA00022840"/>
    </source>
</evidence>
<dbReference type="SMART" id="SM00387">
    <property type="entry name" value="HATPase_c"/>
    <property type="match status" value="1"/>
</dbReference>
<keyword evidence="10 13" id="KW-1133">Transmembrane helix</keyword>
<evidence type="ECO:0000259" key="14">
    <source>
        <dbReference type="PROSITE" id="PS50109"/>
    </source>
</evidence>
<dbReference type="EC" id="2.7.13.3" evidence="3"/>
<dbReference type="InterPro" id="IPR038318">
    <property type="entry name" value="KdpD_sf"/>
</dbReference>
<evidence type="ECO:0000256" key="8">
    <source>
        <dbReference type="ARBA" id="ARBA00022777"/>
    </source>
</evidence>
<evidence type="ECO:0000256" key="13">
    <source>
        <dbReference type="SAM" id="Phobius"/>
    </source>
</evidence>
<evidence type="ECO:0000256" key="7">
    <source>
        <dbReference type="ARBA" id="ARBA00022741"/>
    </source>
</evidence>
<dbReference type="InterPro" id="IPR036890">
    <property type="entry name" value="HATPase_C_sf"/>
</dbReference>
<evidence type="ECO:0000313" key="15">
    <source>
        <dbReference type="EMBL" id="MPM14616.1"/>
    </source>
</evidence>
<dbReference type="Gene3D" id="3.30.450.40">
    <property type="match status" value="1"/>
</dbReference>
<dbReference type="GO" id="GO:0000155">
    <property type="term" value="F:phosphorelay sensor kinase activity"/>
    <property type="evidence" value="ECO:0007669"/>
    <property type="project" value="InterPro"/>
</dbReference>
<comment type="subcellular location">
    <subcellularLocation>
        <location evidence="2">Membrane</location>
        <topology evidence="2">Multi-pass membrane protein</topology>
    </subcellularLocation>
</comment>
<feature type="transmembrane region" description="Helical" evidence="13">
    <location>
        <begin position="149"/>
        <end position="170"/>
    </location>
</feature>
<evidence type="ECO:0000256" key="1">
    <source>
        <dbReference type="ARBA" id="ARBA00000085"/>
    </source>
</evidence>
<keyword evidence="4" id="KW-0597">Phosphoprotein</keyword>
<dbReference type="SUPFAM" id="SSF47384">
    <property type="entry name" value="Homodimeric domain of signal transducing histidine kinase"/>
    <property type="match status" value="1"/>
</dbReference>
<dbReference type="InterPro" id="IPR025201">
    <property type="entry name" value="KdpD_TM"/>
</dbReference>
<dbReference type="InterPro" id="IPR004358">
    <property type="entry name" value="Sig_transdc_His_kin-like_C"/>
</dbReference>
<dbReference type="EMBL" id="VSSQ01002309">
    <property type="protein sequence ID" value="MPM14616.1"/>
    <property type="molecule type" value="Genomic_DNA"/>
</dbReference>
<dbReference type="InterPro" id="IPR029016">
    <property type="entry name" value="GAF-like_dom_sf"/>
</dbReference>
<protein>
    <recommendedName>
        <fullName evidence="3">histidine kinase</fullName>
        <ecNumber evidence="3">2.7.13.3</ecNumber>
    </recommendedName>
</protein>
<keyword evidence="12 13" id="KW-0472">Membrane</keyword>
<evidence type="ECO:0000256" key="11">
    <source>
        <dbReference type="ARBA" id="ARBA00023012"/>
    </source>
</evidence>
<evidence type="ECO:0000256" key="4">
    <source>
        <dbReference type="ARBA" id="ARBA00022553"/>
    </source>
</evidence>
<dbReference type="SMART" id="SM00388">
    <property type="entry name" value="HisKA"/>
    <property type="match status" value="1"/>
</dbReference>
<dbReference type="CDD" id="cd00075">
    <property type="entry name" value="HATPase"/>
    <property type="match status" value="1"/>
</dbReference>
<keyword evidence="8" id="KW-0418">Kinase</keyword>
<dbReference type="PANTHER" id="PTHR45569:SF1">
    <property type="entry name" value="SENSOR PROTEIN KDPD"/>
    <property type="match status" value="1"/>
</dbReference>
<comment type="caution">
    <text evidence="15">The sequence shown here is derived from an EMBL/GenBank/DDBJ whole genome shotgun (WGS) entry which is preliminary data.</text>
</comment>
<dbReference type="CDD" id="cd00082">
    <property type="entry name" value="HisKA"/>
    <property type="match status" value="1"/>
</dbReference>
<dbReference type="Pfam" id="PF13493">
    <property type="entry name" value="DUF4118"/>
    <property type="match status" value="1"/>
</dbReference>
<dbReference type="Pfam" id="PF02518">
    <property type="entry name" value="HATPase_c"/>
    <property type="match status" value="1"/>
</dbReference>
<evidence type="ECO:0000256" key="5">
    <source>
        <dbReference type="ARBA" id="ARBA00022679"/>
    </source>
</evidence>
<proteinExistence type="predicted"/>
<evidence type="ECO:0000256" key="12">
    <source>
        <dbReference type="ARBA" id="ARBA00023136"/>
    </source>
</evidence>
<organism evidence="15">
    <name type="scientific">bioreactor metagenome</name>
    <dbReference type="NCBI Taxonomy" id="1076179"/>
    <lineage>
        <taxon>unclassified sequences</taxon>
        <taxon>metagenomes</taxon>
        <taxon>ecological metagenomes</taxon>
    </lineage>
</organism>
<evidence type="ECO:0000256" key="6">
    <source>
        <dbReference type="ARBA" id="ARBA00022692"/>
    </source>
</evidence>
<dbReference type="InterPro" id="IPR003661">
    <property type="entry name" value="HisK_dim/P_dom"/>
</dbReference>
<dbReference type="InterPro" id="IPR052023">
    <property type="entry name" value="Histidine_kinase_KdpD"/>
</dbReference>
<dbReference type="AlphaFoldDB" id="A0A644XEG2"/>
<dbReference type="Gene3D" id="3.30.565.10">
    <property type="entry name" value="Histidine kinase-like ATPase, C-terminal domain"/>
    <property type="match status" value="1"/>
</dbReference>
<keyword evidence="6 13" id="KW-0812">Transmembrane</keyword>
<dbReference type="InterPro" id="IPR005467">
    <property type="entry name" value="His_kinase_dom"/>
</dbReference>
<dbReference type="Gene3D" id="1.10.287.130">
    <property type="match status" value="1"/>
</dbReference>
<keyword evidence="5 15" id="KW-0808">Transferase</keyword>
<dbReference type="PRINTS" id="PR00344">
    <property type="entry name" value="BCTRLSENSOR"/>
</dbReference>
<evidence type="ECO:0000256" key="10">
    <source>
        <dbReference type="ARBA" id="ARBA00022989"/>
    </source>
</evidence>
<reference evidence="15" key="1">
    <citation type="submission" date="2019-08" db="EMBL/GenBank/DDBJ databases">
        <authorList>
            <person name="Kucharzyk K."/>
            <person name="Murdoch R.W."/>
            <person name="Higgins S."/>
            <person name="Loffler F."/>
        </authorList>
    </citation>
    <scope>NUCLEOTIDE SEQUENCE</scope>
</reference>
<keyword evidence="7" id="KW-0547">Nucleotide-binding</keyword>
<keyword evidence="11" id="KW-0902">Two-component regulatory system</keyword>
<evidence type="ECO:0000256" key="3">
    <source>
        <dbReference type="ARBA" id="ARBA00012438"/>
    </source>
</evidence>
<dbReference type="FunFam" id="3.30.565.10:FF:000006">
    <property type="entry name" value="Sensor histidine kinase WalK"/>
    <property type="match status" value="1"/>
</dbReference>
<dbReference type="Gene3D" id="1.20.120.620">
    <property type="entry name" value="Backbone structure of the membrane domain of e. Coli histidine kinase receptor kdpd"/>
    <property type="match status" value="1"/>
</dbReference>
<feature type="domain" description="Histidine kinase" evidence="14">
    <location>
        <begin position="353"/>
        <end position="570"/>
    </location>
</feature>
<evidence type="ECO:0000256" key="2">
    <source>
        <dbReference type="ARBA" id="ARBA00004141"/>
    </source>
</evidence>
<name>A0A644XEG2_9ZZZZ</name>
<sequence>MALQIAEYAKACGATKIVIGRPSGKKAGLFPKSDIPQRLMQLVPELEIYIIPNLVAPHPEKPQKRLVVLSGRSTLVMIGLLFAATLLGLLLQNTGFTVVNIILVYILSVLLISFLTEGYVYGIVASLLSVLIFNFFFTEPRFTLMAYDPSYPLTFFVMFTASVLMSSLTVRAREESRANAQKAYRTEVLLTASHNLQHAESEDEILSETATQIMKLLGRPVILYPVRDGGLQKPFLLHPTGFDTGDIDGALCEAERPTAESVYVNNEQAGATTKTDPDAKFWYLAVRGNDSVHAVAGIFVHKGERVGEFDRDLLLALLGECGVAMEKQRLRENETALAVQAQREKLRSDLLRAISHDLRTPLTSISGNAELLMGDRTPLDEAQKHKLYSDIYEDSAWLIGLVENLLSITRIDNKTLALSLKPELVSDMIDEAVTHTERSAAHHRLCVPEGEELLMVRADAGLIVHVLVNLIDNAVKYTPQGSTITVSARREGSRVLVSVADDGPGIPDTIKPKLFEMFYTYGSPKSDTRRGLGLGLALCRSIVAEHGGEITVTDNVPQGSVFTFSLALEEGFADA</sequence>
<feature type="transmembrane region" description="Helical" evidence="13">
    <location>
        <begin position="119"/>
        <end position="137"/>
    </location>
</feature>
<dbReference type="InterPro" id="IPR036097">
    <property type="entry name" value="HisK_dim/P_sf"/>
</dbReference>
<dbReference type="GO" id="GO:0005524">
    <property type="term" value="F:ATP binding"/>
    <property type="evidence" value="ECO:0007669"/>
    <property type="project" value="UniProtKB-KW"/>
</dbReference>
<comment type="catalytic activity">
    <reaction evidence="1">
        <text>ATP + protein L-histidine = ADP + protein N-phospho-L-histidine.</text>
        <dbReference type="EC" id="2.7.13.3"/>
    </reaction>
</comment>
<feature type="transmembrane region" description="Helical" evidence="13">
    <location>
        <begin position="66"/>
        <end position="89"/>
    </location>
</feature>
<dbReference type="GO" id="GO:0005886">
    <property type="term" value="C:plasma membrane"/>
    <property type="evidence" value="ECO:0007669"/>
    <property type="project" value="TreeGrafter"/>
</dbReference>
<dbReference type="SUPFAM" id="SSF55874">
    <property type="entry name" value="ATPase domain of HSP90 chaperone/DNA topoisomerase II/histidine kinase"/>
    <property type="match status" value="1"/>
</dbReference>
<dbReference type="PANTHER" id="PTHR45569">
    <property type="entry name" value="SENSOR PROTEIN KDPD"/>
    <property type="match status" value="1"/>
</dbReference>